<dbReference type="Pfam" id="PF00583">
    <property type="entry name" value="Acetyltransf_1"/>
    <property type="match status" value="1"/>
</dbReference>
<evidence type="ECO:0000313" key="4">
    <source>
        <dbReference type="EMBL" id="SJL84601.1"/>
    </source>
</evidence>
<name>A0A1R4B6V4_9VIBR</name>
<evidence type="ECO:0000313" key="5">
    <source>
        <dbReference type="Proteomes" id="UP000189475"/>
    </source>
</evidence>
<dbReference type="GO" id="GO:0006508">
    <property type="term" value="P:proteolysis"/>
    <property type="evidence" value="ECO:0007669"/>
    <property type="project" value="UniProtKB-KW"/>
</dbReference>
<dbReference type="PANTHER" id="PTHR43877">
    <property type="entry name" value="AMINOALKYLPHOSPHONATE N-ACETYLTRANSFERASE-RELATED-RELATED"/>
    <property type="match status" value="1"/>
</dbReference>
<dbReference type="GO" id="GO:0008233">
    <property type="term" value="F:peptidase activity"/>
    <property type="evidence" value="ECO:0007669"/>
    <property type="project" value="UniProtKB-KW"/>
</dbReference>
<dbReference type="Gene3D" id="3.40.630.30">
    <property type="match status" value="1"/>
</dbReference>
<evidence type="ECO:0000259" key="3">
    <source>
        <dbReference type="PROSITE" id="PS51186"/>
    </source>
</evidence>
<dbReference type="InterPro" id="IPR000182">
    <property type="entry name" value="GNAT_dom"/>
</dbReference>
<evidence type="ECO:0000256" key="2">
    <source>
        <dbReference type="ARBA" id="ARBA00023315"/>
    </source>
</evidence>
<dbReference type="RefSeq" id="WP_077314951.1">
    <property type="nucleotide sequence ID" value="NZ_AP024888.1"/>
</dbReference>
<evidence type="ECO:0000256" key="1">
    <source>
        <dbReference type="ARBA" id="ARBA00022679"/>
    </source>
</evidence>
<keyword evidence="5" id="KW-1185">Reference proteome</keyword>
<dbReference type="Proteomes" id="UP000189475">
    <property type="component" value="Unassembled WGS sequence"/>
</dbReference>
<keyword evidence="4" id="KW-0645">Protease</keyword>
<dbReference type="PANTHER" id="PTHR43877:SF2">
    <property type="entry name" value="AMINOALKYLPHOSPHONATE N-ACETYLTRANSFERASE-RELATED"/>
    <property type="match status" value="1"/>
</dbReference>
<feature type="domain" description="N-acetyltransferase" evidence="3">
    <location>
        <begin position="3"/>
        <end position="154"/>
    </location>
</feature>
<dbReference type="CDD" id="cd04301">
    <property type="entry name" value="NAT_SF"/>
    <property type="match status" value="1"/>
</dbReference>
<dbReference type="EC" id="2.3.1.-" evidence="4"/>
<reference evidence="4 5" key="1">
    <citation type="submission" date="2017-02" db="EMBL/GenBank/DDBJ databases">
        <authorList>
            <person name="Peterson S.W."/>
        </authorList>
    </citation>
    <scope>NUCLEOTIDE SEQUENCE [LARGE SCALE GENOMIC DNA]</scope>
    <source>
        <strain evidence="4 5">CECT 9027</strain>
    </source>
</reference>
<dbReference type="PROSITE" id="PS51186">
    <property type="entry name" value="GNAT"/>
    <property type="match status" value="1"/>
</dbReference>
<sequence length="158" mass="17817">MTTGCRILSIEDIPAYRVLRLESLRLHPECFGANYEAERQKDVLFFEEQMASQTDTLMIGAFDDHQLIGMCGLIAIDDEKYLLVGMYVQSAYRGLGASTQLVQYAQSVLAASIRTAIVLTVYEENQVALAFYKKMGFSHQSTLGDEILMQWDDADHPH</sequence>
<keyword evidence="4" id="KW-0378">Hydrolase</keyword>
<dbReference type="InterPro" id="IPR050832">
    <property type="entry name" value="Bact_Acetyltransf"/>
</dbReference>
<dbReference type="SUPFAM" id="SSF55729">
    <property type="entry name" value="Acyl-CoA N-acyltransferases (Nat)"/>
    <property type="match status" value="1"/>
</dbReference>
<keyword evidence="2 4" id="KW-0012">Acyltransferase</keyword>
<accession>A0A1R4B6V4</accession>
<dbReference type="STRING" id="1918946.VPAL9027_02592"/>
<dbReference type="EMBL" id="FUFT01000005">
    <property type="protein sequence ID" value="SJL84601.1"/>
    <property type="molecule type" value="Genomic_DNA"/>
</dbReference>
<dbReference type="OrthoDB" id="9799092at2"/>
<organism evidence="4 5">
    <name type="scientific">Vibrio palustris</name>
    <dbReference type="NCBI Taxonomy" id="1918946"/>
    <lineage>
        <taxon>Bacteria</taxon>
        <taxon>Pseudomonadati</taxon>
        <taxon>Pseudomonadota</taxon>
        <taxon>Gammaproteobacteria</taxon>
        <taxon>Vibrionales</taxon>
        <taxon>Vibrionaceae</taxon>
        <taxon>Vibrio</taxon>
    </lineage>
</organism>
<keyword evidence="1 4" id="KW-0808">Transferase</keyword>
<proteinExistence type="predicted"/>
<protein>
    <submittedName>
        <fullName evidence="4">Protease synthase and sporulation negative regulatory protein PAI 1</fullName>
        <ecNumber evidence="4">2.3.1.-</ecNumber>
    </submittedName>
</protein>
<dbReference type="InterPro" id="IPR016181">
    <property type="entry name" value="Acyl_CoA_acyltransferase"/>
</dbReference>
<dbReference type="GO" id="GO:0016747">
    <property type="term" value="F:acyltransferase activity, transferring groups other than amino-acyl groups"/>
    <property type="evidence" value="ECO:0007669"/>
    <property type="project" value="InterPro"/>
</dbReference>
<dbReference type="AlphaFoldDB" id="A0A1R4B6V4"/>
<gene>
    <name evidence="4" type="primary">paiA</name>
    <name evidence="4" type="ORF">VPAL9027_02592</name>
</gene>